<dbReference type="EMBL" id="JYDI01000013">
    <property type="protein sequence ID" value="KRY59401.1"/>
    <property type="molecule type" value="Genomic_DNA"/>
</dbReference>
<reference evidence="1 2" key="1">
    <citation type="submission" date="2015-01" db="EMBL/GenBank/DDBJ databases">
        <title>Evolution of Trichinella species and genotypes.</title>
        <authorList>
            <person name="Korhonen P.K."/>
            <person name="Edoardo P."/>
            <person name="Giuseppe L.R."/>
            <person name="Gasser R.B."/>
        </authorList>
    </citation>
    <scope>NUCLEOTIDE SEQUENCE [LARGE SCALE GENOMIC DNA]</scope>
    <source>
        <strain evidence="1">ISS120</strain>
    </source>
</reference>
<name>A0A0V1DCK1_TRIBR</name>
<comment type="caution">
    <text evidence="1">The sequence shown here is derived from an EMBL/GenBank/DDBJ whole genome shotgun (WGS) entry which is preliminary data.</text>
</comment>
<dbReference type="Proteomes" id="UP000054653">
    <property type="component" value="Unassembled WGS sequence"/>
</dbReference>
<dbReference type="OMA" id="AINTHGD"/>
<organism evidence="1 2">
    <name type="scientific">Trichinella britovi</name>
    <name type="common">Parasitic roundworm</name>
    <dbReference type="NCBI Taxonomy" id="45882"/>
    <lineage>
        <taxon>Eukaryota</taxon>
        <taxon>Metazoa</taxon>
        <taxon>Ecdysozoa</taxon>
        <taxon>Nematoda</taxon>
        <taxon>Enoplea</taxon>
        <taxon>Dorylaimia</taxon>
        <taxon>Trichinellida</taxon>
        <taxon>Trichinellidae</taxon>
        <taxon>Trichinella</taxon>
    </lineage>
</organism>
<sequence length="87" mass="10359">MDGKFVAINTHGDSCPHELFLSDRGRITSMDLRHLWKTKIFCILLNRENVCYISFEETENSFEALNKISWKKKQHQHYCAIWIEKVD</sequence>
<proteinExistence type="predicted"/>
<gene>
    <name evidence="1" type="ORF">T03_6159</name>
</gene>
<protein>
    <submittedName>
        <fullName evidence="1">Uncharacterized protein</fullName>
    </submittedName>
</protein>
<accession>A0A0V1DCK1</accession>
<dbReference type="AlphaFoldDB" id="A0A0V1DCK1"/>
<evidence type="ECO:0000313" key="1">
    <source>
        <dbReference type="EMBL" id="KRY59401.1"/>
    </source>
</evidence>
<evidence type="ECO:0000313" key="2">
    <source>
        <dbReference type="Proteomes" id="UP000054653"/>
    </source>
</evidence>
<keyword evidence="2" id="KW-1185">Reference proteome</keyword>